<dbReference type="EMBL" id="JACHLN010000005">
    <property type="protein sequence ID" value="MBB4841343.1"/>
    <property type="molecule type" value="Genomic_DNA"/>
</dbReference>
<evidence type="ECO:0000313" key="3">
    <source>
        <dbReference type="Proteomes" id="UP000575241"/>
    </source>
</evidence>
<keyword evidence="3" id="KW-1185">Reference proteome</keyword>
<keyword evidence="1" id="KW-0732">Signal</keyword>
<protein>
    <submittedName>
        <fullName evidence="2">Uncharacterized protein</fullName>
    </submittedName>
</protein>
<proteinExistence type="predicted"/>
<comment type="caution">
    <text evidence="2">The sequence shown here is derived from an EMBL/GenBank/DDBJ whole genome shotgun (WGS) entry which is preliminary data.</text>
</comment>
<dbReference type="AlphaFoldDB" id="A0A7W7K5G2"/>
<gene>
    <name evidence="2" type="ORF">HNP52_004445</name>
</gene>
<accession>A0A7W7K5G2</accession>
<evidence type="ECO:0000313" key="2">
    <source>
        <dbReference type="EMBL" id="MBB4841343.1"/>
    </source>
</evidence>
<sequence length="57" mass="5801">MKPIIALALALPLAMPGVAHAATAERKAFGALADERAIEAITLSNAYGMHATPSIAT</sequence>
<reference evidence="2 3" key="1">
    <citation type="submission" date="2020-08" db="EMBL/GenBank/DDBJ databases">
        <title>Functional genomics of gut bacteria from endangered species of beetles.</title>
        <authorList>
            <person name="Carlos-Shanley C."/>
        </authorList>
    </citation>
    <scope>NUCLEOTIDE SEQUENCE [LARGE SCALE GENOMIC DNA]</scope>
    <source>
        <strain evidence="2 3">S00224</strain>
    </source>
</reference>
<dbReference type="Proteomes" id="UP000575241">
    <property type="component" value="Unassembled WGS sequence"/>
</dbReference>
<name>A0A7W7K5G2_9SPHN</name>
<evidence type="ECO:0000256" key="1">
    <source>
        <dbReference type="SAM" id="SignalP"/>
    </source>
</evidence>
<feature type="chain" id="PRO_5030741837" evidence="1">
    <location>
        <begin position="22"/>
        <end position="57"/>
    </location>
</feature>
<organism evidence="2 3">
    <name type="scientific">Sphingomonas kyeonggiensis</name>
    <dbReference type="NCBI Taxonomy" id="1268553"/>
    <lineage>
        <taxon>Bacteria</taxon>
        <taxon>Pseudomonadati</taxon>
        <taxon>Pseudomonadota</taxon>
        <taxon>Alphaproteobacteria</taxon>
        <taxon>Sphingomonadales</taxon>
        <taxon>Sphingomonadaceae</taxon>
        <taxon>Sphingomonas</taxon>
    </lineage>
</organism>
<dbReference type="RefSeq" id="WP_184170951.1">
    <property type="nucleotide sequence ID" value="NZ_JACHLN010000005.1"/>
</dbReference>
<feature type="signal peptide" evidence="1">
    <location>
        <begin position="1"/>
        <end position="21"/>
    </location>
</feature>